<evidence type="ECO:0000256" key="4">
    <source>
        <dbReference type="ARBA" id="ARBA00022448"/>
    </source>
</evidence>
<comment type="subcellular location">
    <subcellularLocation>
        <location evidence="2">Cytoplasm</location>
    </subcellularLocation>
    <subcellularLocation>
        <location evidence="1">Nucleus</location>
    </subcellularLocation>
</comment>
<organism evidence="10 11">
    <name type="scientific">Hyalella azteca</name>
    <name type="common">Amphipod</name>
    <dbReference type="NCBI Taxonomy" id="294128"/>
    <lineage>
        <taxon>Eukaryota</taxon>
        <taxon>Metazoa</taxon>
        <taxon>Ecdysozoa</taxon>
        <taxon>Arthropoda</taxon>
        <taxon>Crustacea</taxon>
        <taxon>Multicrustacea</taxon>
        <taxon>Malacostraca</taxon>
        <taxon>Eumalacostraca</taxon>
        <taxon>Peracarida</taxon>
        <taxon>Amphipoda</taxon>
        <taxon>Senticaudata</taxon>
        <taxon>Talitrida</taxon>
        <taxon>Talitroidea</taxon>
        <taxon>Hyalellidae</taxon>
        <taxon>Hyalella</taxon>
    </lineage>
</organism>
<dbReference type="OrthoDB" id="244158at2759"/>
<dbReference type="InterPro" id="IPR057947">
    <property type="entry name" value="TPR_XPO7/RBP17"/>
</dbReference>
<dbReference type="RefSeq" id="XP_018007337.1">
    <property type="nucleotide sequence ID" value="XM_018151848.2"/>
</dbReference>
<dbReference type="Gene3D" id="1.25.10.10">
    <property type="entry name" value="Leucine-rich Repeat Variant"/>
    <property type="match status" value="2"/>
</dbReference>
<evidence type="ECO:0000256" key="3">
    <source>
        <dbReference type="ARBA" id="ARBA00009466"/>
    </source>
</evidence>
<dbReference type="GO" id="GO:0005737">
    <property type="term" value="C:cytoplasm"/>
    <property type="evidence" value="ECO:0007669"/>
    <property type="project" value="UniProtKB-SubCell"/>
</dbReference>
<dbReference type="InterPro" id="IPR044189">
    <property type="entry name" value="XPO4/7-like"/>
</dbReference>
<comment type="similarity">
    <text evidence="3">Belongs to the exportin family.</text>
</comment>
<evidence type="ECO:0000256" key="6">
    <source>
        <dbReference type="ARBA" id="ARBA00022927"/>
    </source>
</evidence>
<protein>
    <submittedName>
        <fullName evidence="11">Exportin-7-A isoform X1</fullName>
    </submittedName>
</protein>
<keyword evidence="6" id="KW-0653">Protein transport</keyword>
<feature type="domain" description="Exportin-7/Ran-binding protein 17 TPR repeats" evidence="9">
    <location>
        <begin position="427"/>
        <end position="675"/>
    </location>
</feature>
<keyword evidence="10" id="KW-1185">Reference proteome</keyword>
<dbReference type="GO" id="GO:0006611">
    <property type="term" value="P:protein export from nucleus"/>
    <property type="evidence" value="ECO:0007669"/>
    <property type="project" value="TreeGrafter"/>
</dbReference>
<dbReference type="InterPro" id="IPR016024">
    <property type="entry name" value="ARM-type_fold"/>
</dbReference>
<dbReference type="InterPro" id="IPR001494">
    <property type="entry name" value="Importin-beta_N"/>
</dbReference>
<evidence type="ECO:0000259" key="9">
    <source>
        <dbReference type="Pfam" id="PF25795"/>
    </source>
</evidence>
<dbReference type="PANTHER" id="PTHR12596:SF2">
    <property type="entry name" value="EXPORTIN-7 ISOFORM X1"/>
    <property type="match status" value="1"/>
</dbReference>
<keyword evidence="7" id="KW-0539">Nucleus</keyword>
<dbReference type="InterPro" id="IPR011989">
    <property type="entry name" value="ARM-like"/>
</dbReference>
<evidence type="ECO:0000313" key="11">
    <source>
        <dbReference type="RefSeq" id="XP_018007337.1"/>
    </source>
</evidence>
<dbReference type="GO" id="GO:0005643">
    <property type="term" value="C:nuclear pore"/>
    <property type="evidence" value="ECO:0007669"/>
    <property type="project" value="TreeGrafter"/>
</dbReference>
<dbReference type="Pfam" id="PF25795">
    <property type="entry name" value="TPR_XPO7"/>
    <property type="match status" value="1"/>
</dbReference>
<name>A0A8B7N0I0_HYAAZ</name>
<evidence type="ECO:0000313" key="10">
    <source>
        <dbReference type="Proteomes" id="UP000694843"/>
    </source>
</evidence>
<dbReference type="GO" id="GO:0005049">
    <property type="term" value="F:nuclear export signal receptor activity"/>
    <property type="evidence" value="ECO:0007669"/>
    <property type="project" value="InterPro"/>
</dbReference>
<dbReference type="PANTHER" id="PTHR12596">
    <property type="entry name" value="EXPORTIN 4,7-RELATED"/>
    <property type="match status" value="1"/>
</dbReference>
<dbReference type="AlphaFoldDB" id="A0A8B7N0I0"/>
<dbReference type="OMA" id="DCFHELC"/>
<dbReference type="CTD" id="118436"/>
<dbReference type="FunFam" id="1.25.10.10:FF:000554">
    <property type="entry name" value="Exportin-7"/>
    <property type="match status" value="1"/>
</dbReference>
<sequence>MAEEQEVIKLELLCKQLHEATNGVLRQEAEKALVEFQSGAGGSDTLAQCQMLLERAHSSYSQYLATTTLTKMVSRNPCTLTLQQRIHIRNYVLNYLGTHPKLVHYVNQGLVELFARITKLGWYDSVDKDKWAFRDVLVDVSQFLKGPIEHRITGIELLTQLTAEMNQISDSDANKSLTKHRKIASSYRDQHLLIIFQLACTQLRSETYESYDFSEENKQRLILQLLQLALNCLTFDFIGTSIDDSGEDFCTVQIPTSWRQAFLNLSTVQLFFDMYAKLPSSLASRCISVLVQIASLRRTFFSNDERIKFLSCLVVGVKSILLNPQSLSDPTNYHEFCRLLLRLKSNYQLGELVMVAEYAATVELIAKFTVDSLSTWQFAPNSVHYLLSLWQRMVGSVPYMKVSEPHLLDRYTPEVFRAYVVSRLESVSVVLRDGCDDPLEDLTVVNQQLDQLSTIGRCEYAKTCAMLVQLFEQTASRYQELISVKHNNGVNNSQPHSHALQQITVLEGQLTWLVYMIGSVLGGRISFNTSEEHDAMDGELVCRVLQLMNLTDSCLMQGDGCERLEIATISFFDQFRKIYVGDQVHKFSKFYRRLSEILGLNDETMVLAVFVRKIIINLKYWGHSELLLNRTLTLLSELSIGYNSVRKLVKLEEMQFMLNNHTSEHFSFLGKSVSVKEMRSRTLFYSSMGRLLMLELGEDEDKFIQFMAPLTSSFDHLGGLLTQAESPMFQAEDAKKCLIGLARDIRGLANAFTTKTSYMLLFDWIYPTYSGIFIRGLEIWSHDPEVTTPVLKLFAELVQNKSQRLVFDVASPNGILLFREASKVIVTYGSRILTRTNSIPKEQVYALRLKGISVCFSMLKSALCGNYVNFGVFRLYGDEALDSALHTFIKLLLSIPQEDLMVYPKLSQTYYVLLECLAQDHMNFLATLEPNVFLYILSSISEGLTAIDTSVCSGCCATLDYLVTHLFKQLNNKGGKKVVGVDVENDALVRVMKHQPQIFHQMLGTVLNIIMFEDCRNQWSMSRPLLPLILLNNEYFGQLRQQIISQQAADKQSVMAQWFDNLMDGIQPNLLTKNRDKFTQNLSVFRRDINDSLKDAVSGLATNNSEMMTT</sequence>
<proteinExistence type="inferred from homology"/>
<dbReference type="Pfam" id="PF03810">
    <property type="entry name" value="IBN_N"/>
    <property type="match status" value="1"/>
</dbReference>
<dbReference type="GO" id="GO:0031267">
    <property type="term" value="F:small GTPase binding"/>
    <property type="evidence" value="ECO:0007669"/>
    <property type="project" value="InterPro"/>
</dbReference>
<dbReference type="KEGG" id="hazt:108665122"/>
<evidence type="ECO:0000259" key="8">
    <source>
        <dbReference type="Pfam" id="PF03810"/>
    </source>
</evidence>
<keyword evidence="5" id="KW-0963">Cytoplasm</keyword>
<dbReference type="SUPFAM" id="SSF48371">
    <property type="entry name" value="ARM repeat"/>
    <property type="match status" value="1"/>
</dbReference>
<evidence type="ECO:0000256" key="2">
    <source>
        <dbReference type="ARBA" id="ARBA00004496"/>
    </source>
</evidence>
<feature type="domain" description="Importin N-terminal" evidence="8">
    <location>
        <begin position="29"/>
        <end position="98"/>
    </location>
</feature>
<dbReference type="FunFam" id="1.25.10.10:FF:000042">
    <property type="entry name" value="exportin-7 isoform X1"/>
    <property type="match status" value="1"/>
</dbReference>
<evidence type="ECO:0000256" key="7">
    <source>
        <dbReference type="ARBA" id="ARBA00023242"/>
    </source>
</evidence>
<dbReference type="GeneID" id="108665122"/>
<keyword evidence="4" id="KW-0813">Transport</keyword>
<accession>A0A8B7N0I0</accession>
<evidence type="ECO:0000256" key="1">
    <source>
        <dbReference type="ARBA" id="ARBA00004123"/>
    </source>
</evidence>
<dbReference type="Proteomes" id="UP000694843">
    <property type="component" value="Unplaced"/>
</dbReference>
<reference evidence="11" key="1">
    <citation type="submission" date="2025-08" db="UniProtKB">
        <authorList>
            <consortium name="RefSeq"/>
        </authorList>
    </citation>
    <scope>IDENTIFICATION</scope>
    <source>
        <tissue evidence="11">Whole organism</tissue>
    </source>
</reference>
<evidence type="ECO:0000256" key="5">
    <source>
        <dbReference type="ARBA" id="ARBA00022490"/>
    </source>
</evidence>
<gene>
    <name evidence="11" type="primary">LOC108665122</name>
</gene>